<sequence length="74" mass="8180">MIAAAHFAKLKSITVVNFEEVAIGELMHHQVWTGCARAYSRKTKRISIPHGALGVAELITSRLVPYVGLIKEFC</sequence>
<evidence type="ECO:0000313" key="1">
    <source>
        <dbReference type="EMBL" id="CAB3260842.1"/>
    </source>
</evidence>
<evidence type="ECO:0000313" key="2">
    <source>
        <dbReference type="Proteomes" id="UP000494256"/>
    </source>
</evidence>
<dbReference type="OrthoDB" id="7369356at2759"/>
<proteinExistence type="predicted"/>
<accession>A0A8S1BNW5</accession>
<protein>
    <submittedName>
        <fullName evidence="1">Uncharacterized protein</fullName>
    </submittedName>
</protein>
<comment type="caution">
    <text evidence="1">The sequence shown here is derived from an EMBL/GenBank/DDBJ whole genome shotgun (WGS) entry which is preliminary data.</text>
</comment>
<dbReference type="EMBL" id="CADEBD010000880">
    <property type="protein sequence ID" value="CAB3260842.1"/>
    <property type="molecule type" value="Genomic_DNA"/>
</dbReference>
<organism evidence="1 2">
    <name type="scientific">Arctia plantaginis</name>
    <name type="common">Wood tiger moth</name>
    <name type="synonym">Phalaena plantaginis</name>
    <dbReference type="NCBI Taxonomy" id="874455"/>
    <lineage>
        <taxon>Eukaryota</taxon>
        <taxon>Metazoa</taxon>
        <taxon>Ecdysozoa</taxon>
        <taxon>Arthropoda</taxon>
        <taxon>Hexapoda</taxon>
        <taxon>Insecta</taxon>
        <taxon>Pterygota</taxon>
        <taxon>Neoptera</taxon>
        <taxon>Endopterygota</taxon>
        <taxon>Lepidoptera</taxon>
        <taxon>Glossata</taxon>
        <taxon>Ditrysia</taxon>
        <taxon>Noctuoidea</taxon>
        <taxon>Erebidae</taxon>
        <taxon>Arctiinae</taxon>
        <taxon>Arctia</taxon>
    </lineage>
</organism>
<name>A0A8S1BNW5_ARCPL</name>
<dbReference type="Proteomes" id="UP000494256">
    <property type="component" value="Unassembled WGS sequence"/>
</dbReference>
<dbReference type="AlphaFoldDB" id="A0A8S1BNW5"/>
<reference evidence="1 2" key="1">
    <citation type="submission" date="2020-04" db="EMBL/GenBank/DDBJ databases">
        <authorList>
            <person name="Wallbank WR R."/>
            <person name="Pardo Diaz C."/>
            <person name="Kozak K."/>
            <person name="Martin S."/>
            <person name="Jiggins C."/>
            <person name="Moest M."/>
            <person name="Warren A I."/>
            <person name="Byers J.R.P. K."/>
            <person name="Montejo-Kovacevich G."/>
            <person name="Yen C E."/>
        </authorList>
    </citation>
    <scope>NUCLEOTIDE SEQUENCE [LARGE SCALE GENOMIC DNA]</scope>
</reference>
<gene>
    <name evidence="1" type="ORF">APLA_LOCUS17209</name>
</gene>